<feature type="transmembrane region" description="Helical" evidence="1">
    <location>
        <begin position="414"/>
        <end position="436"/>
    </location>
</feature>
<organism evidence="3 4">
    <name type="scientific">Halobacteriovorax marinus</name>
    <dbReference type="NCBI Taxonomy" id="97084"/>
    <lineage>
        <taxon>Bacteria</taxon>
        <taxon>Pseudomonadati</taxon>
        <taxon>Bdellovibrionota</taxon>
        <taxon>Bacteriovoracia</taxon>
        <taxon>Bacteriovoracales</taxon>
        <taxon>Halobacteriovoraceae</taxon>
        <taxon>Halobacteriovorax</taxon>
    </lineage>
</organism>
<dbReference type="PROSITE" id="PS50125">
    <property type="entry name" value="GUANYLATE_CYCLASE_2"/>
    <property type="match status" value="1"/>
</dbReference>
<dbReference type="GO" id="GO:0035556">
    <property type="term" value="P:intracellular signal transduction"/>
    <property type="evidence" value="ECO:0007669"/>
    <property type="project" value="InterPro"/>
</dbReference>
<feature type="transmembrane region" description="Helical" evidence="1">
    <location>
        <begin position="7"/>
        <end position="26"/>
    </location>
</feature>
<dbReference type="CDD" id="cd07302">
    <property type="entry name" value="CHD"/>
    <property type="match status" value="1"/>
</dbReference>
<evidence type="ECO:0000256" key="1">
    <source>
        <dbReference type="SAM" id="Phobius"/>
    </source>
</evidence>
<evidence type="ECO:0000313" key="4">
    <source>
        <dbReference type="Proteomes" id="UP000196531"/>
    </source>
</evidence>
<proteinExistence type="predicted"/>
<evidence type="ECO:0000259" key="2">
    <source>
        <dbReference type="PROSITE" id="PS50125"/>
    </source>
</evidence>
<feature type="transmembrane region" description="Helical" evidence="1">
    <location>
        <begin position="386"/>
        <end position="408"/>
    </location>
</feature>
<dbReference type="GO" id="GO:0004016">
    <property type="term" value="F:adenylate cyclase activity"/>
    <property type="evidence" value="ECO:0007669"/>
    <property type="project" value="UniProtKB-ARBA"/>
</dbReference>
<dbReference type="EMBL" id="MAAO01000002">
    <property type="protein sequence ID" value="OUR99602.1"/>
    <property type="molecule type" value="Genomic_DNA"/>
</dbReference>
<dbReference type="InterPro" id="IPR050697">
    <property type="entry name" value="Adenylyl/Guanylyl_Cyclase_3/4"/>
</dbReference>
<sequence>MFKIVRFVGLFNLVVFSIISVGIYQFQRQIEYSNFPVWVKNMLIYPSYFEDRFYDFRMNVSRDKTPISKDIALAAIDDLSLKKLGRFPWSRATWVPIIEKLDHYGAKVIAFDVVFSEVERSIAKISPDEEFATAIKKFQKHGKKIIIPYSLASIDQEEDNVSLSETPDTLYNFILESNQEAELSLEIFRVMSTTYPIDKILAADPVLAFIGAKEDPDGVFRKYPVVANLDEMFLPSIALSTYQLLSKETPQINIDAQGSGVLKLPYGELELNFGGETKIIWLGDSTNFLSVPIYQLLEASNDDPDMFEAFKDKAVFIASTAFGAHDLRYTPVDPKLPGVFFHMNMAQMMLDKRNFAPKNSSFLWSWCLMLLGTFSMIAISWKESAFYDAIFVISFSLGLILSDTFYFSPLGYELTLFFVLHAVIGSYLWITMLDFYNTTKDKAFLRQAFGNYISPELIEMMYDSGDQPTLGGKAEELTAFFTDIQSFSSFSEKLSATELVELLNEYLTVMTDILLDEHGTLDKYEGDAIIAFFGAPMHQDDHASRACRVSLKMQEALLELREKWVSEGDKWPAVVKIMRMRIGLNSGEIVTGNMGSKNRMNYTMMGDSVNLAARLEEAAKQYGIFNHVTEFTKNLTGEGFDWRELDTIKVVGKSEPVKTFDLLGSHGETEKNLLDLKETFEKGLEFYKNKQWDEAIKEFTTSIQFEKNRYPNKIPSINPSEVYIKRCHDFKENPPPEEWDGVYTLTAK</sequence>
<dbReference type="SMART" id="SM01080">
    <property type="entry name" value="CHASE2"/>
    <property type="match status" value="1"/>
</dbReference>
<dbReference type="Pfam" id="PF00211">
    <property type="entry name" value="Guanylate_cyc"/>
    <property type="match status" value="1"/>
</dbReference>
<name>A0A1Y5FBL2_9BACT</name>
<evidence type="ECO:0000313" key="3">
    <source>
        <dbReference type="EMBL" id="OUR99602.1"/>
    </source>
</evidence>
<dbReference type="Pfam" id="PF05226">
    <property type="entry name" value="CHASE2"/>
    <property type="match status" value="1"/>
</dbReference>
<dbReference type="Proteomes" id="UP000196531">
    <property type="component" value="Unassembled WGS sequence"/>
</dbReference>
<dbReference type="GO" id="GO:0006171">
    <property type="term" value="P:cAMP biosynthetic process"/>
    <property type="evidence" value="ECO:0007669"/>
    <property type="project" value="TreeGrafter"/>
</dbReference>
<keyword evidence="1" id="KW-1133">Transmembrane helix</keyword>
<feature type="transmembrane region" description="Helical" evidence="1">
    <location>
        <begin position="362"/>
        <end position="379"/>
    </location>
</feature>
<dbReference type="Gene3D" id="3.30.70.1230">
    <property type="entry name" value="Nucleotide cyclase"/>
    <property type="match status" value="1"/>
</dbReference>
<comment type="caution">
    <text evidence="3">The sequence shown here is derived from an EMBL/GenBank/DDBJ whole genome shotgun (WGS) entry which is preliminary data.</text>
</comment>
<dbReference type="InterPro" id="IPR029787">
    <property type="entry name" value="Nucleotide_cyclase"/>
</dbReference>
<dbReference type="AlphaFoldDB" id="A0A1Y5FBL2"/>
<keyword evidence="1" id="KW-0472">Membrane</keyword>
<accession>A0A1Y5FBL2</accession>
<dbReference type="InterPro" id="IPR007890">
    <property type="entry name" value="CHASE2"/>
</dbReference>
<protein>
    <recommendedName>
        <fullName evidence="2">Guanylate cyclase domain-containing protein</fullName>
    </recommendedName>
</protein>
<feature type="domain" description="Guanylate cyclase" evidence="2">
    <location>
        <begin position="478"/>
        <end position="616"/>
    </location>
</feature>
<keyword evidence="1" id="KW-0812">Transmembrane</keyword>
<reference evidence="4" key="1">
    <citation type="journal article" date="2017" name="Proc. Natl. Acad. Sci. U.S.A.">
        <title>Simulation of Deepwater Horizon oil plume reveals substrate specialization within a complex community of hydrocarbon-degraders.</title>
        <authorList>
            <person name="Hu P."/>
            <person name="Dubinsky E.A."/>
            <person name="Probst A.J."/>
            <person name="Wang J."/>
            <person name="Sieber C.M.K."/>
            <person name="Tom L.M."/>
            <person name="Gardinali P."/>
            <person name="Banfield J.F."/>
            <person name="Atlas R.M."/>
            <person name="Andersen G.L."/>
        </authorList>
    </citation>
    <scope>NUCLEOTIDE SEQUENCE [LARGE SCALE GENOMIC DNA]</scope>
</reference>
<gene>
    <name evidence="3" type="ORF">A9Q84_00860</name>
</gene>
<dbReference type="InterPro" id="IPR001054">
    <property type="entry name" value="A/G_cyclase"/>
</dbReference>
<dbReference type="PANTHER" id="PTHR43081:SF1">
    <property type="entry name" value="ADENYLATE CYCLASE, TERMINAL-DIFFERENTIATION SPECIFIC"/>
    <property type="match status" value="1"/>
</dbReference>
<dbReference type="PANTHER" id="PTHR43081">
    <property type="entry name" value="ADENYLATE CYCLASE, TERMINAL-DIFFERENTIATION SPECIFIC-RELATED"/>
    <property type="match status" value="1"/>
</dbReference>
<dbReference type="SUPFAM" id="SSF55073">
    <property type="entry name" value="Nucleotide cyclase"/>
    <property type="match status" value="1"/>
</dbReference>
<dbReference type="SMART" id="SM00044">
    <property type="entry name" value="CYCc"/>
    <property type="match status" value="1"/>
</dbReference>